<dbReference type="AlphaFoldDB" id="C4FHR3"/>
<keyword evidence="8" id="KW-0966">Cell projection</keyword>
<dbReference type="GO" id="GO:0071978">
    <property type="term" value="P:bacterial-type flagellum-dependent swarming motility"/>
    <property type="evidence" value="ECO:0007669"/>
    <property type="project" value="TreeGrafter"/>
</dbReference>
<dbReference type="PROSITE" id="PS00588">
    <property type="entry name" value="FLAGELLA_BB_ROD"/>
    <property type="match status" value="1"/>
</dbReference>
<dbReference type="NCBIfam" id="TIGR03506">
    <property type="entry name" value="FlgEFG_subfam"/>
    <property type="match status" value="1"/>
</dbReference>
<evidence type="ECO:0000313" key="8">
    <source>
        <dbReference type="EMBL" id="EEP61383.1"/>
    </source>
</evidence>
<dbReference type="PANTHER" id="PTHR30435">
    <property type="entry name" value="FLAGELLAR PROTEIN"/>
    <property type="match status" value="1"/>
</dbReference>
<dbReference type="PANTHER" id="PTHR30435:SF19">
    <property type="entry name" value="FLAGELLAR BASAL-BODY ROD PROTEIN FLGG"/>
    <property type="match status" value="1"/>
</dbReference>
<feature type="domain" description="Flagellar hook protein FlgE/F/G-like D1" evidence="7">
    <location>
        <begin position="87"/>
        <end position="150"/>
    </location>
</feature>
<protein>
    <submittedName>
        <fullName evidence="8">Flagellar basal-body rod protein FlgF</fullName>
    </submittedName>
</protein>
<dbReference type="Pfam" id="PF22692">
    <property type="entry name" value="LlgE_F_G_D1"/>
    <property type="match status" value="1"/>
</dbReference>
<dbReference type="InterPro" id="IPR010930">
    <property type="entry name" value="Flg_bb/hook_C_dom"/>
</dbReference>
<keyword evidence="9" id="KW-1185">Reference proteome</keyword>
<dbReference type="Pfam" id="PF06429">
    <property type="entry name" value="Flg_bbr_C"/>
    <property type="match status" value="1"/>
</dbReference>
<evidence type="ECO:0000313" key="9">
    <source>
        <dbReference type="Proteomes" id="UP000005540"/>
    </source>
</evidence>
<dbReference type="EMBL" id="ABZS01000005">
    <property type="protein sequence ID" value="EEP61383.1"/>
    <property type="molecule type" value="Genomic_DNA"/>
</dbReference>
<comment type="subcellular location">
    <subcellularLocation>
        <location evidence="1 4">Bacterial flagellum basal body</location>
    </subcellularLocation>
</comment>
<evidence type="ECO:0000256" key="1">
    <source>
        <dbReference type="ARBA" id="ARBA00004117"/>
    </source>
</evidence>
<keyword evidence="3 4" id="KW-0975">Bacterial flagellum</keyword>
<keyword evidence="8" id="KW-0969">Cilium</keyword>
<comment type="similarity">
    <text evidence="2 4">Belongs to the flagella basal body rod proteins family.</text>
</comment>
<dbReference type="RefSeq" id="WP_007545476.1">
    <property type="nucleotide sequence ID" value="NZ_ABZS01000005.1"/>
</dbReference>
<dbReference type="InterPro" id="IPR019776">
    <property type="entry name" value="Flagellar_basal_body_rod_CS"/>
</dbReference>
<dbReference type="Pfam" id="PF00460">
    <property type="entry name" value="Flg_bb_rod"/>
    <property type="match status" value="1"/>
</dbReference>
<keyword evidence="8" id="KW-0282">Flagellum</keyword>
<organism evidence="8 9">
    <name type="scientific">Sulfurihydrogenibium yellowstonense SS-5</name>
    <dbReference type="NCBI Taxonomy" id="432331"/>
    <lineage>
        <taxon>Bacteria</taxon>
        <taxon>Pseudomonadati</taxon>
        <taxon>Aquificota</taxon>
        <taxon>Aquificia</taxon>
        <taxon>Aquificales</taxon>
        <taxon>Hydrogenothermaceae</taxon>
        <taxon>Sulfurihydrogenibium</taxon>
    </lineage>
</organism>
<dbReference type="Proteomes" id="UP000005540">
    <property type="component" value="Unassembled WGS sequence"/>
</dbReference>
<comment type="caution">
    <text evidence="8">The sequence shown here is derived from an EMBL/GenBank/DDBJ whole genome shotgun (WGS) entry which is preliminary data.</text>
</comment>
<feature type="domain" description="Flagellar basal-body/hook protein C-terminal" evidence="6">
    <location>
        <begin position="188"/>
        <end position="232"/>
    </location>
</feature>
<evidence type="ECO:0000259" key="7">
    <source>
        <dbReference type="Pfam" id="PF22692"/>
    </source>
</evidence>
<dbReference type="GO" id="GO:0009425">
    <property type="term" value="C:bacterial-type flagellum basal body"/>
    <property type="evidence" value="ECO:0007669"/>
    <property type="project" value="UniProtKB-SubCell"/>
</dbReference>
<feature type="domain" description="Flagellar basal body rod protein N-terminal" evidence="5">
    <location>
        <begin position="8"/>
        <end position="38"/>
    </location>
</feature>
<evidence type="ECO:0000256" key="3">
    <source>
        <dbReference type="ARBA" id="ARBA00023143"/>
    </source>
</evidence>
<evidence type="ECO:0000256" key="4">
    <source>
        <dbReference type="RuleBase" id="RU362116"/>
    </source>
</evidence>
<dbReference type="InterPro" id="IPR020013">
    <property type="entry name" value="Flagellar_FlgE/F/G"/>
</dbReference>
<dbReference type="InterPro" id="IPR037925">
    <property type="entry name" value="FlgE/F/G-like"/>
</dbReference>
<dbReference type="OrthoDB" id="9804559at2"/>
<evidence type="ECO:0000259" key="5">
    <source>
        <dbReference type="Pfam" id="PF00460"/>
    </source>
</evidence>
<name>C4FHR3_9AQUI</name>
<reference evidence="8 9" key="1">
    <citation type="submission" date="2009-04" db="EMBL/GenBank/DDBJ databases">
        <authorList>
            <person name="Reysenbach A.-L."/>
            <person name="Heidelberg J.F."/>
            <person name="Nelson W.C."/>
        </authorList>
    </citation>
    <scope>NUCLEOTIDE SEQUENCE [LARGE SCALE GENOMIC DNA]</scope>
    <source>
        <strain evidence="8 9">SS-5</strain>
    </source>
</reference>
<accession>C4FHR3</accession>
<proteinExistence type="inferred from homology"/>
<evidence type="ECO:0000259" key="6">
    <source>
        <dbReference type="Pfam" id="PF06429"/>
    </source>
</evidence>
<dbReference type="SUPFAM" id="SSF117143">
    <property type="entry name" value="Flagellar hook protein flgE"/>
    <property type="match status" value="1"/>
</dbReference>
<sequence length="236" mass="26656">MAINFQPIYILASGGERATEQLDTTTNNIANSNTPGFKKLLLREMSQKIPENKGKVGDLLVFPRFMDSPVLNFQGPLIKTENNLDLAIVGDGFFTVESAIGRYYTRNGHFSINQEGYLVDVNGAYVLDENFRRIQIQDSKFQITPKGEIYQNGQITGRIRVVNLQNLQAVGSSYYQGQEQQTTNFEIKQGYLEGANLNVVKEMVEMINNHRRFDIYMNLAKSLDMLEGKVNEIGKA</sequence>
<dbReference type="InterPro" id="IPR001444">
    <property type="entry name" value="Flag_bb_rod_N"/>
</dbReference>
<gene>
    <name evidence="8" type="ORF">SULYE_0091</name>
</gene>
<evidence type="ECO:0000256" key="2">
    <source>
        <dbReference type="ARBA" id="ARBA00009677"/>
    </source>
</evidence>
<dbReference type="InterPro" id="IPR053967">
    <property type="entry name" value="LlgE_F_G-like_D1"/>
</dbReference>